<gene>
    <name evidence="2" type="ORF">UFOVP1035_135</name>
    <name evidence="3" type="ORF">UFOVP1181_94</name>
    <name evidence="1" type="ORF">UFOVP965_139</name>
</gene>
<reference evidence="2" key="1">
    <citation type="submission" date="2020-05" db="EMBL/GenBank/DDBJ databases">
        <authorList>
            <person name="Chiriac C."/>
            <person name="Salcher M."/>
            <person name="Ghai R."/>
            <person name="Kavagutti S V."/>
        </authorList>
    </citation>
    <scope>NUCLEOTIDE SEQUENCE</scope>
</reference>
<dbReference type="EMBL" id="LR797127">
    <property type="protein sequence ID" value="CAB4188779.1"/>
    <property type="molecule type" value="Genomic_DNA"/>
</dbReference>
<evidence type="ECO:0000313" key="1">
    <source>
        <dbReference type="EMBL" id="CAB4175284.1"/>
    </source>
</evidence>
<protein>
    <submittedName>
        <fullName evidence="2">Uncharacterized protein</fullName>
    </submittedName>
</protein>
<proteinExistence type="predicted"/>
<dbReference type="EMBL" id="LR796920">
    <property type="protein sequence ID" value="CAB4175284.1"/>
    <property type="molecule type" value="Genomic_DNA"/>
</dbReference>
<accession>A0A6J5QFC9</accession>
<organism evidence="2">
    <name type="scientific">uncultured Caudovirales phage</name>
    <dbReference type="NCBI Taxonomy" id="2100421"/>
    <lineage>
        <taxon>Viruses</taxon>
        <taxon>Duplodnaviria</taxon>
        <taxon>Heunggongvirae</taxon>
        <taxon>Uroviricota</taxon>
        <taxon>Caudoviricetes</taxon>
        <taxon>Peduoviridae</taxon>
        <taxon>Maltschvirus</taxon>
        <taxon>Maltschvirus maltsch</taxon>
    </lineage>
</organism>
<evidence type="ECO:0000313" key="3">
    <source>
        <dbReference type="EMBL" id="CAB4188779.1"/>
    </source>
</evidence>
<dbReference type="EMBL" id="LR796984">
    <property type="protein sequence ID" value="CAB4179928.1"/>
    <property type="molecule type" value="Genomic_DNA"/>
</dbReference>
<sequence>MRFKKKAPWVKPFSEKIAKRVSRIPTGELETWTEQSIYEVGRLMSLYSRGRDSAYLTEALNGAEAMHAVINELHTRMTRP</sequence>
<evidence type="ECO:0000313" key="2">
    <source>
        <dbReference type="EMBL" id="CAB4179928.1"/>
    </source>
</evidence>
<name>A0A6J5QFC9_9CAUD</name>